<dbReference type="AlphaFoldDB" id="C0G7G5"/>
<dbReference type="Proteomes" id="UP000003678">
    <property type="component" value="Unassembled WGS sequence"/>
</dbReference>
<name>C0G7G5_9HYPH</name>
<protein>
    <submittedName>
        <fullName evidence="1">Uncharacterized protein</fullName>
    </submittedName>
</protein>
<dbReference type="EMBL" id="ACJD01000004">
    <property type="protein sequence ID" value="EEH14192.1"/>
    <property type="molecule type" value="Genomic_DNA"/>
</dbReference>
<sequence>MVLFVKFFNHDLAATPSTFAIFQSIIQPEWNGNNHVYA</sequence>
<evidence type="ECO:0000313" key="1">
    <source>
        <dbReference type="EMBL" id="EEH14192.1"/>
    </source>
</evidence>
<reference evidence="1 2" key="1">
    <citation type="submission" date="2009-03" db="EMBL/GenBank/DDBJ databases">
        <authorList>
            <person name="Setubal J.C."/>
            <person name="Boyle S."/>
            <person name="Crasta O.R."/>
            <person name="Gillespie J.J."/>
            <person name="Kenyon R.W."/>
            <person name="Lu J."/>
            <person name="Mane S."/>
            <person name="Nagrani S."/>
            <person name="Shallom J.M."/>
            <person name="Shallom S."/>
            <person name="Shukla M."/>
            <person name="Snyder E.E."/>
            <person name="Sobral B.W."/>
            <person name="Wattam A.R."/>
            <person name="Will R."/>
            <person name="Williams K."/>
            <person name="Yoo H."/>
            <person name="Bruce D.H."/>
            <person name="Detter C."/>
            <person name="Munk C."/>
            <person name="Brettin T.S."/>
            <person name="Ficht T."/>
        </authorList>
    </citation>
    <scope>NUCLEOTIDE SEQUENCE [LARGE SCALE GENOMIC DNA]</scope>
    <source>
        <strain evidence="1 2">Cudo</strain>
    </source>
</reference>
<organism evidence="1 2">
    <name type="scientific">Brucella ceti str. Cudo</name>
    <dbReference type="NCBI Taxonomy" id="595497"/>
    <lineage>
        <taxon>Bacteria</taxon>
        <taxon>Pseudomonadati</taxon>
        <taxon>Pseudomonadota</taxon>
        <taxon>Alphaproteobacteria</taxon>
        <taxon>Hyphomicrobiales</taxon>
        <taxon>Brucellaceae</taxon>
        <taxon>Brucella/Ochrobactrum group</taxon>
        <taxon>Brucella</taxon>
    </lineage>
</organism>
<evidence type="ECO:0000313" key="2">
    <source>
        <dbReference type="Proteomes" id="UP000003678"/>
    </source>
</evidence>
<gene>
    <name evidence="1" type="ORF">BCETI_4000118</name>
</gene>
<proteinExistence type="predicted"/>
<accession>C0G7G5</accession>
<comment type="caution">
    <text evidence="1">The sequence shown here is derived from an EMBL/GenBank/DDBJ whole genome shotgun (WGS) entry which is preliminary data.</text>
</comment>